<evidence type="ECO:0000256" key="1">
    <source>
        <dbReference type="ARBA" id="ARBA00004141"/>
    </source>
</evidence>
<evidence type="ECO:0000256" key="7">
    <source>
        <dbReference type="ARBA" id="ARBA00023053"/>
    </source>
</evidence>
<evidence type="ECO:0000313" key="14">
    <source>
        <dbReference type="EMBL" id="KAJ8882799.1"/>
    </source>
</evidence>
<keyword evidence="7" id="KW-0915">Sodium</keyword>
<reference evidence="14 15" key="1">
    <citation type="submission" date="2023-02" db="EMBL/GenBank/DDBJ databases">
        <title>LHISI_Scaffold_Assembly.</title>
        <authorList>
            <person name="Stuart O.P."/>
            <person name="Cleave R."/>
            <person name="Magrath M.J.L."/>
            <person name="Mikheyev A.S."/>
        </authorList>
    </citation>
    <scope>NUCLEOTIDE SEQUENCE [LARGE SCALE GENOMIC DNA]</scope>
    <source>
        <strain evidence="14">Daus_M_001</strain>
        <tissue evidence="14">Leg muscle</tissue>
    </source>
</reference>
<evidence type="ECO:0000256" key="11">
    <source>
        <dbReference type="ARBA" id="ARBA00023303"/>
    </source>
</evidence>
<dbReference type="Proteomes" id="UP001159363">
    <property type="component" value="Chromosome 4"/>
</dbReference>
<dbReference type="Pfam" id="PF00858">
    <property type="entry name" value="ASC"/>
    <property type="match status" value="1"/>
</dbReference>
<protein>
    <submittedName>
        <fullName evidence="14">Uncharacterized protein</fullName>
    </submittedName>
</protein>
<evidence type="ECO:0000313" key="15">
    <source>
        <dbReference type="Proteomes" id="UP001159363"/>
    </source>
</evidence>
<sequence length="395" mass="44861">MRSRAGMQGREKRELAEKTRGPAATPGTVPTCEKREKHALDEACCEWVGCWSLQKYNLGTSLRRNSVWRNFPYGNATLQQFWDEATYKFTETISLHALNFLPENIAVSDRMYNLLGQCYIFDALTETAQSGKSVGYAFTLNHRDTINEGIADFSSSCSAGWRIFIHAPNEQMSEDEGWSRAQLESLCLDVGQEMHVKLTADEFQMLNIEGRQMCNPNPNYSQSYQLTDRYGCTTPFMQAIALPHCNNASSMFELVRDYMGARWNVSLCNCPRPCKSVLYQSFVLNRRNMTNSMDPNLSQLYVFYSSHIVKNIREHYSYNWNSFLADLGGSLGFLLGLSVIGLLELLEKAVEKTVGYVDLKLSSKNSSKDKNPTQDELAGNKMEVAIFTTEKMEKH</sequence>
<keyword evidence="3 12" id="KW-0813">Transport</keyword>
<name>A0ABQ9HEW3_9NEOP</name>
<feature type="region of interest" description="Disordered" evidence="13">
    <location>
        <begin position="1"/>
        <end position="32"/>
    </location>
</feature>
<comment type="similarity">
    <text evidence="2 12">Belongs to the amiloride-sensitive sodium channel (TC 1.A.6) family.</text>
</comment>
<keyword evidence="6" id="KW-1133">Transmembrane helix</keyword>
<keyword evidence="15" id="KW-1185">Reference proteome</keyword>
<dbReference type="PANTHER" id="PTHR11690">
    <property type="entry name" value="AMILORIDE-SENSITIVE SODIUM CHANNEL-RELATED"/>
    <property type="match status" value="1"/>
</dbReference>
<evidence type="ECO:0000256" key="12">
    <source>
        <dbReference type="RuleBase" id="RU000679"/>
    </source>
</evidence>
<keyword evidence="10 12" id="KW-0739">Sodium transport</keyword>
<proteinExistence type="inferred from homology"/>
<keyword evidence="11 12" id="KW-0407">Ion channel</keyword>
<evidence type="ECO:0000256" key="4">
    <source>
        <dbReference type="ARBA" id="ARBA00022461"/>
    </source>
</evidence>
<dbReference type="PANTHER" id="PTHR11690:SF248">
    <property type="entry name" value="PICKPOCKET 17, ISOFORM A"/>
    <property type="match status" value="1"/>
</dbReference>
<organism evidence="14 15">
    <name type="scientific">Dryococelus australis</name>
    <dbReference type="NCBI Taxonomy" id="614101"/>
    <lineage>
        <taxon>Eukaryota</taxon>
        <taxon>Metazoa</taxon>
        <taxon>Ecdysozoa</taxon>
        <taxon>Arthropoda</taxon>
        <taxon>Hexapoda</taxon>
        <taxon>Insecta</taxon>
        <taxon>Pterygota</taxon>
        <taxon>Neoptera</taxon>
        <taxon>Polyneoptera</taxon>
        <taxon>Phasmatodea</taxon>
        <taxon>Verophasmatodea</taxon>
        <taxon>Anareolatae</taxon>
        <taxon>Phasmatidae</taxon>
        <taxon>Eurycanthinae</taxon>
        <taxon>Dryococelus</taxon>
    </lineage>
</organism>
<evidence type="ECO:0000256" key="8">
    <source>
        <dbReference type="ARBA" id="ARBA00023065"/>
    </source>
</evidence>
<keyword evidence="5 12" id="KW-0812">Transmembrane</keyword>
<evidence type="ECO:0000256" key="6">
    <source>
        <dbReference type="ARBA" id="ARBA00022989"/>
    </source>
</evidence>
<keyword evidence="4 12" id="KW-0894">Sodium channel</keyword>
<evidence type="ECO:0000256" key="13">
    <source>
        <dbReference type="SAM" id="MobiDB-lite"/>
    </source>
</evidence>
<evidence type="ECO:0000256" key="3">
    <source>
        <dbReference type="ARBA" id="ARBA00022448"/>
    </source>
</evidence>
<keyword evidence="9" id="KW-0472">Membrane</keyword>
<dbReference type="InterPro" id="IPR001873">
    <property type="entry name" value="ENaC"/>
</dbReference>
<keyword evidence="8 12" id="KW-0406">Ion transport</keyword>
<feature type="compositionally biased region" description="Basic and acidic residues" evidence="13">
    <location>
        <begin position="9"/>
        <end position="20"/>
    </location>
</feature>
<evidence type="ECO:0000256" key="9">
    <source>
        <dbReference type="ARBA" id="ARBA00023136"/>
    </source>
</evidence>
<comment type="subcellular location">
    <subcellularLocation>
        <location evidence="1">Membrane</location>
        <topology evidence="1">Multi-pass membrane protein</topology>
    </subcellularLocation>
</comment>
<dbReference type="Gene3D" id="1.10.287.770">
    <property type="entry name" value="YojJ-like"/>
    <property type="match status" value="1"/>
</dbReference>
<dbReference type="EMBL" id="JARBHB010000005">
    <property type="protein sequence ID" value="KAJ8882799.1"/>
    <property type="molecule type" value="Genomic_DNA"/>
</dbReference>
<evidence type="ECO:0000256" key="5">
    <source>
        <dbReference type="ARBA" id="ARBA00022692"/>
    </source>
</evidence>
<accession>A0ABQ9HEW3</accession>
<evidence type="ECO:0000256" key="2">
    <source>
        <dbReference type="ARBA" id="ARBA00007193"/>
    </source>
</evidence>
<comment type="caution">
    <text evidence="14">The sequence shown here is derived from an EMBL/GenBank/DDBJ whole genome shotgun (WGS) entry which is preliminary data.</text>
</comment>
<gene>
    <name evidence="14" type="ORF">PR048_014613</name>
</gene>
<evidence type="ECO:0000256" key="10">
    <source>
        <dbReference type="ARBA" id="ARBA00023201"/>
    </source>
</evidence>